<dbReference type="AlphaFoldDB" id="A0AAW6B1S4"/>
<gene>
    <name evidence="5" type="ORF">PM006_20580</name>
</gene>
<dbReference type="GO" id="GO:0003677">
    <property type="term" value="F:DNA binding"/>
    <property type="evidence" value="ECO:0007669"/>
    <property type="project" value="UniProtKB-KW"/>
</dbReference>
<sequence length="118" mass="13477">MKMRSQYTCPLEMTHDIIKGKWKPLIIWQLSKGGSSLSALKKSIRGISQKMLVQHLNELLECGVIGKLTNDGYPLKSEYFLTERGKRIFGAISIMQSIGIEMMLEDDREDFLKEKGLL</sequence>
<dbReference type="InterPro" id="IPR002577">
    <property type="entry name" value="HTH_HxlR"/>
</dbReference>
<dbReference type="InterPro" id="IPR036388">
    <property type="entry name" value="WH-like_DNA-bd_sf"/>
</dbReference>
<reference evidence="5" key="1">
    <citation type="submission" date="2023-01" db="EMBL/GenBank/DDBJ databases">
        <title>Human gut microbiome strain richness.</title>
        <authorList>
            <person name="Chen-Liaw A."/>
        </authorList>
    </citation>
    <scope>NUCLEOTIDE SEQUENCE</scope>
    <source>
        <strain evidence="5">B1_m1001713B170214d0_201011</strain>
    </source>
</reference>
<accession>A0AAW6B1S4</accession>
<dbReference type="SUPFAM" id="SSF46785">
    <property type="entry name" value="Winged helix' DNA-binding domain"/>
    <property type="match status" value="1"/>
</dbReference>
<protein>
    <submittedName>
        <fullName evidence="5">Helix-turn-helix domain-containing protein</fullName>
    </submittedName>
</protein>
<evidence type="ECO:0000313" key="6">
    <source>
        <dbReference type="Proteomes" id="UP001300871"/>
    </source>
</evidence>
<dbReference type="PROSITE" id="PS51118">
    <property type="entry name" value="HTH_HXLR"/>
    <property type="match status" value="1"/>
</dbReference>
<dbReference type="EMBL" id="JAQLGM010000081">
    <property type="protein sequence ID" value="MDB2002602.1"/>
    <property type="molecule type" value="Genomic_DNA"/>
</dbReference>
<evidence type="ECO:0000256" key="3">
    <source>
        <dbReference type="ARBA" id="ARBA00023163"/>
    </source>
</evidence>
<proteinExistence type="predicted"/>
<name>A0AAW6B1S4_CLOSY</name>
<dbReference type="RefSeq" id="WP_003500780.1">
    <property type="nucleotide sequence ID" value="NZ_BAABZD010000008.1"/>
</dbReference>
<dbReference type="Gene3D" id="1.10.10.10">
    <property type="entry name" value="Winged helix-like DNA-binding domain superfamily/Winged helix DNA-binding domain"/>
    <property type="match status" value="1"/>
</dbReference>
<evidence type="ECO:0000256" key="1">
    <source>
        <dbReference type="ARBA" id="ARBA00023015"/>
    </source>
</evidence>
<feature type="domain" description="HTH hxlR-type" evidence="4">
    <location>
        <begin position="9"/>
        <end position="107"/>
    </location>
</feature>
<keyword evidence="2" id="KW-0238">DNA-binding</keyword>
<dbReference type="Proteomes" id="UP001300871">
    <property type="component" value="Unassembled WGS sequence"/>
</dbReference>
<evidence type="ECO:0000313" key="5">
    <source>
        <dbReference type="EMBL" id="MDB2002602.1"/>
    </source>
</evidence>
<dbReference type="InterPro" id="IPR036390">
    <property type="entry name" value="WH_DNA-bd_sf"/>
</dbReference>
<dbReference type="PANTHER" id="PTHR33204:SF29">
    <property type="entry name" value="TRANSCRIPTIONAL REGULATOR"/>
    <property type="match status" value="1"/>
</dbReference>
<dbReference type="PANTHER" id="PTHR33204">
    <property type="entry name" value="TRANSCRIPTIONAL REGULATOR, MARR FAMILY"/>
    <property type="match status" value="1"/>
</dbReference>
<dbReference type="Pfam" id="PF01638">
    <property type="entry name" value="HxlR"/>
    <property type="match status" value="1"/>
</dbReference>
<organism evidence="5 6">
    <name type="scientific">Clostridium symbiosum</name>
    <name type="common">Bacteroides symbiosus</name>
    <dbReference type="NCBI Taxonomy" id="1512"/>
    <lineage>
        <taxon>Bacteria</taxon>
        <taxon>Bacillati</taxon>
        <taxon>Bacillota</taxon>
        <taxon>Clostridia</taxon>
        <taxon>Lachnospirales</taxon>
        <taxon>Lachnospiraceae</taxon>
        <taxon>Otoolea</taxon>
    </lineage>
</organism>
<keyword evidence="1" id="KW-0805">Transcription regulation</keyword>
<keyword evidence="3" id="KW-0804">Transcription</keyword>
<comment type="caution">
    <text evidence="5">The sequence shown here is derived from an EMBL/GenBank/DDBJ whole genome shotgun (WGS) entry which is preliminary data.</text>
</comment>
<evidence type="ECO:0000259" key="4">
    <source>
        <dbReference type="PROSITE" id="PS51118"/>
    </source>
</evidence>
<dbReference type="GeneID" id="57969004"/>
<evidence type="ECO:0000256" key="2">
    <source>
        <dbReference type="ARBA" id="ARBA00023125"/>
    </source>
</evidence>